<feature type="region of interest" description="Disordered" evidence="1">
    <location>
        <begin position="43"/>
        <end position="96"/>
    </location>
</feature>
<name>W1NNS3_AMBTC</name>
<protein>
    <submittedName>
        <fullName evidence="2">Uncharacterized protein</fullName>
    </submittedName>
</protein>
<feature type="compositionally biased region" description="Basic and acidic residues" evidence="1">
    <location>
        <begin position="77"/>
        <end position="96"/>
    </location>
</feature>
<keyword evidence="3" id="KW-1185">Reference proteome</keyword>
<proteinExistence type="predicted"/>
<sequence length="96" mass="10436">MAEMVAEMGQQGDGNGRDGGGCRRAVVVGVERWWRPGAEQVTGVETRGGDVVERGGDGERLGEELREQQMGGSSNGLERESSEVNRSRDFRDRAAR</sequence>
<reference evidence="3" key="1">
    <citation type="journal article" date="2013" name="Science">
        <title>The Amborella genome and the evolution of flowering plants.</title>
        <authorList>
            <consortium name="Amborella Genome Project"/>
        </authorList>
    </citation>
    <scope>NUCLEOTIDE SEQUENCE [LARGE SCALE GENOMIC DNA]</scope>
</reference>
<evidence type="ECO:0000313" key="2">
    <source>
        <dbReference type="EMBL" id="ERM97471.1"/>
    </source>
</evidence>
<dbReference type="AlphaFoldDB" id="W1NNS3"/>
<dbReference type="Proteomes" id="UP000017836">
    <property type="component" value="Unassembled WGS sequence"/>
</dbReference>
<organism evidence="2 3">
    <name type="scientific">Amborella trichopoda</name>
    <dbReference type="NCBI Taxonomy" id="13333"/>
    <lineage>
        <taxon>Eukaryota</taxon>
        <taxon>Viridiplantae</taxon>
        <taxon>Streptophyta</taxon>
        <taxon>Embryophyta</taxon>
        <taxon>Tracheophyta</taxon>
        <taxon>Spermatophyta</taxon>
        <taxon>Magnoliopsida</taxon>
        <taxon>Amborellales</taxon>
        <taxon>Amborellaceae</taxon>
        <taxon>Amborella</taxon>
    </lineage>
</organism>
<evidence type="ECO:0000313" key="3">
    <source>
        <dbReference type="Proteomes" id="UP000017836"/>
    </source>
</evidence>
<dbReference type="HOGENOM" id="CLU_2362556_0_0_1"/>
<feature type="compositionally biased region" description="Basic and acidic residues" evidence="1">
    <location>
        <begin position="47"/>
        <end position="67"/>
    </location>
</feature>
<feature type="region of interest" description="Disordered" evidence="1">
    <location>
        <begin position="1"/>
        <end position="22"/>
    </location>
</feature>
<accession>W1NNS3</accession>
<dbReference type="Gramene" id="ERM97471">
    <property type="protein sequence ID" value="ERM97471"/>
    <property type="gene ID" value="AMTR_s00125p00021330"/>
</dbReference>
<gene>
    <name evidence="2" type="ORF">AMTR_s00125p00021330</name>
</gene>
<evidence type="ECO:0000256" key="1">
    <source>
        <dbReference type="SAM" id="MobiDB-lite"/>
    </source>
</evidence>
<dbReference type="EMBL" id="KI396312">
    <property type="protein sequence ID" value="ERM97471.1"/>
    <property type="molecule type" value="Genomic_DNA"/>
</dbReference>